<protein>
    <submittedName>
        <fullName evidence="3">Inter-alpha-trypsin inhibitor family protein</fullName>
    </submittedName>
</protein>
<dbReference type="InterPro" id="IPR013694">
    <property type="entry name" value="VIT"/>
</dbReference>
<reference evidence="3 4" key="1">
    <citation type="submission" date="2020-04" db="EMBL/GenBank/DDBJ databases">
        <title>Advantages and limits of metagenomic assembly and binning of a giant virus.</title>
        <authorList>
            <person name="Schulz F."/>
            <person name="Andreani J."/>
            <person name="Francis R."/>
            <person name="Boudjemaa H."/>
            <person name="Bou Khalil J.Y."/>
            <person name="Lee J."/>
            <person name="La Scola B."/>
            <person name="Woyke T."/>
        </authorList>
    </citation>
    <scope>NUCLEOTIDE SEQUENCE [LARGE SCALE GENOMIC DNA]</scope>
    <source>
        <strain evidence="3 4">FV1/VV64</strain>
    </source>
</reference>
<proteinExistence type="predicted"/>
<dbReference type="EMBL" id="MT418680">
    <property type="protein sequence ID" value="QKF93464.1"/>
    <property type="molecule type" value="Genomic_DNA"/>
</dbReference>
<sequence length="806" mass="88742">MPAISLTTSNGSEVPLKDVKVLVDVLNHVSEWTFVQTYLNNETNPIEAFYTFPTPAGASVYDFTATIGDRLIKTVLKEKEKAKEEYNKAISDGHGAFYMERVSGDVFSVSLGNVQPQSEVVITIKYVVELKTEIDCSRLRLSIPLTIMPRYTPYNNKSLFEAKLQGKLVNPTKVDNRPYSMSIRGSLNMPDGIVSVDSKTHKMKMTNMKDVSMNFEINNLENLNEDIVVTIERNQPKSSSMTQKASDLQLTNELYRYSTMVNIVPSFKDVPDIDPAEVHYTILLDKSGSMSGSDIENCKQGAKIFLLSLPVGSSFDVYQFDDRFEKFKPTGNIDPKFEAISWVDKIKSGGGTELRLALEDVYKSIRLTGKRGVIIVLSDGGISDTQDVLKLVKRNKETSVFTIGIGQSVSHDLIQGMADMGNGRAEFVNSGTDQIKEKIHAQLKRAQTSLRKGWSGNDIKIDTEGPYRLVPETIPTLYENDLNTFYIFSQNPLKSVQYTQTLKDYTLNTNIPFTVVENSGYPLHRMAGIRLIELLANNPSGSQVEHLKQDPYKSTITELSLNLGILSNYTSFVGVEYREEKDKTTQQSVLREVPLQVAKKYVGVAGPCGPCGPSGSWGYCGMPAMAAACCAAPRSLGINTIGTSHKNASYDLRSVPSGMSRDGGLRFGRMEEKPESEDMGFDLFGGGSTYDSDDGNEICCVDCDEDSDLGGGMFGGDDGFEVDKHSKTSTSTVPKYNIVATIDKLPQYVRIGDLLTGAVPGSLPQSDKLKANDYIHITGEGSAVNGVYKVWNVGSATESWVLEKVH</sequence>
<dbReference type="PROSITE" id="PS50234">
    <property type="entry name" value="VWFA"/>
    <property type="match status" value="1"/>
</dbReference>
<keyword evidence="4" id="KW-1185">Reference proteome</keyword>
<dbReference type="PROSITE" id="PS51468">
    <property type="entry name" value="VIT"/>
    <property type="match status" value="1"/>
</dbReference>
<dbReference type="PANTHER" id="PTHR45737:SF6">
    <property type="entry name" value="VON WILLEBRAND FACTOR A DOMAIN-CONTAINING PROTEIN 5A"/>
    <property type="match status" value="1"/>
</dbReference>
<dbReference type="Gene3D" id="3.40.50.410">
    <property type="entry name" value="von Willebrand factor, type A domain"/>
    <property type="match status" value="1"/>
</dbReference>
<dbReference type="SMART" id="SM00609">
    <property type="entry name" value="VIT"/>
    <property type="match status" value="1"/>
</dbReference>
<evidence type="ECO:0000259" key="2">
    <source>
        <dbReference type="PROSITE" id="PS51468"/>
    </source>
</evidence>
<dbReference type="InterPro" id="IPR002035">
    <property type="entry name" value="VWF_A"/>
</dbReference>
<gene>
    <name evidence="3" type="ORF">Fadolivirus_1_6</name>
</gene>
<feature type="domain" description="VIT" evidence="2">
    <location>
        <begin position="1"/>
        <end position="128"/>
    </location>
</feature>
<name>A0A7D3QUE7_9VIRU</name>
<dbReference type="Pfam" id="PF08487">
    <property type="entry name" value="VIT"/>
    <property type="match status" value="1"/>
</dbReference>
<dbReference type="PANTHER" id="PTHR45737">
    <property type="entry name" value="VON WILLEBRAND FACTOR A DOMAIN-CONTAINING PROTEIN 5A"/>
    <property type="match status" value="1"/>
</dbReference>
<dbReference type="SMART" id="SM00327">
    <property type="entry name" value="VWA"/>
    <property type="match status" value="1"/>
</dbReference>
<feature type="domain" description="VWFA" evidence="1">
    <location>
        <begin position="279"/>
        <end position="443"/>
    </location>
</feature>
<dbReference type="Pfam" id="PF13768">
    <property type="entry name" value="VWA_3"/>
    <property type="match status" value="1"/>
</dbReference>
<dbReference type="InterPro" id="IPR036465">
    <property type="entry name" value="vWFA_dom_sf"/>
</dbReference>
<accession>A0A7D3QUE7</accession>
<evidence type="ECO:0000313" key="3">
    <source>
        <dbReference type="EMBL" id="QKF93464.1"/>
    </source>
</evidence>
<organism evidence="3 4">
    <name type="scientific">Fadolivirus FV1/VV64</name>
    <dbReference type="NCBI Taxonomy" id="3070911"/>
    <lineage>
        <taxon>Viruses</taxon>
        <taxon>Varidnaviria</taxon>
        <taxon>Bamfordvirae</taxon>
        <taxon>Nucleocytoviricota</taxon>
        <taxon>Megaviricetes</taxon>
        <taxon>Imitervirales</taxon>
        <taxon>Mimiviridae</taxon>
        <taxon>Klosneuvirinae</taxon>
        <taxon>Fadolivirus</taxon>
        <taxon>Fadolivirus algeromassiliense</taxon>
    </lineage>
</organism>
<dbReference type="Proteomes" id="UP001162001">
    <property type="component" value="Segment"/>
</dbReference>
<dbReference type="SUPFAM" id="SSF53300">
    <property type="entry name" value="vWA-like"/>
    <property type="match status" value="1"/>
</dbReference>
<evidence type="ECO:0000259" key="1">
    <source>
        <dbReference type="PROSITE" id="PS50234"/>
    </source>
</evidence>
<evidence type="ECO:0000313" key="4">
    <source>
        <dbReference type="Proteomes" id="UP001162001"/>
    </source>
</evidence>